<sequence>MSGSPNSNFPPSNLKQTTLTFTNPQTDQPSLFGAPQKQNANPTGLFSSKNTTANNLFGGRGNSTEARSTPFGATTATSEQSNNLFGSKRTLVGFTLKPPSSFSPQPRPFSILGESRGIFQNKTTPFSSSFNQQPQLEAGQDEAEIEACLNNYAKYVDPTNPRNALVGCMYNKFNKNVSGLLKEHLKNITPARDIAQIPENSKLNGESVGFKQVEVLIDQKKFTKAKNENPNPDQLYIKQINSFEELYERLYKLKKTTSDITEVMKSMKKKMNLVKNKTSSKTMLKKGINSLKENMKILREKILTVQSKMSLLQESPYLSLEDHEKLQIVFNETTQPSKIPGKIEIVKGKLEELLEARGNHSSNEPQEIFNKISSSEKKRVISILREQTKGIFSLIKETKRNAFKLEAIEFIAQSIKQENQERKINSEKYVD</sequence>
<evidence type="ECO:0000256" key="3">
    <source>
        <dbReference type="ARBA" id="ARBA00023242"/>
    </source>
</evidence>
<feature type="compositionally biased region" description="Polar residues" evidence="5">
    <location>
        <begin position="62"/>
        <end position="80"/>
    </location>
</feature>
<keyword evidence="3" id="KW-0539">Nucleus</keyword>
<reference evidence="7" key="1">
    <citation type="submission" date="2023-07" db="EMBL/GenBank/DDBJ databases">
        <authorList>
            <consortium name="AG Swart"/>
            <person name="Singh M."/>
            <person name="Singh A."/>
            <person name="Seah K."/>
            <person name="Emmerich C."/>
        </authorList>
    </citation>
    <scope>NUCLEOTIDE SEQUENCE</scope>
    <source>
        <strain evidence="7">DP1</strain>
    </source>
</reference>
<dbReference type="Pfam" id="PF13874">
    <property type="entry name" value="Nup54"/>
    <property type="match status" value="1"/>
</dbReference>
<feature type="region of interest" description="Disordered" evidence="5">
    <location>
        <begin position="1"/>
        <end position="80"/>
    </location>
</feature>
<evidence type="ECO:0000259" key="6">
    <source>
        <dbReference type="Pfam" id="PF13874"/>
    </source>
</evidence>
<comment type="caution">
    <text evidence="7">The sequence shown here is derived from an EMBL/GenBank/DDBJ whole genome shotgun (WGS) entry which is preliminary data.</text>
</comment>
<dbReference type="GO" id="GO:0006999">
    <property type="term" value="P:nuclear pore organization"/>
    <property type="evidence" value="ECO:0007669"/>
    <property type="project" value="TreeGrafter"/>
</dbReference>
<dbReference type="PANTHER" id="PTHR13000">
    <property type="entry name" value="NUCLEOPORIN P54"/>
    <property type="match status" value="1"/>
</dbReference>
<dbReference type="AlphaFoldDB" id="A0AAD1XFD5"/>
<comment type="subcellular location">
    <subcellularLocation>
        <location evidence="1">Nucleus</location>
    </subcellularLocation>
</comment>
<feature type="compositionally biased region" description="Low complexity" evidence="5">
    <location>
        <begin position="1"/>
        <end position="13"/>
    </location>
</feature>
<evidence type="ECO:0000256" key="1">
    <source>
        <dbReference type="ARBA" id="ARBA00004123"/>
    </source>
</evidence>
<dbReference type="InterPro" id="IPR025712">
    <property type="entry name" value="Nup54_alpha-helical_dom"/>
</dbReference>
<dbReference type="Proteomes" id="UP001295684">
    <property type="component" value="Unassembled WGS sequence"/>
</dbReference>
<evidence type="ECO:0000313" key="8">
    <source>
        <dbReference type="Proteomes" id="UP001295684"/>
    </source>
</evidence>
<dbReference type="GO" id="GO:0036228">
    <property type="term" value="P:protein localization to nuclear inner membrane"/>
    <property type="evidence" value="ECO:0007669"/>
    <property type="project" value="TreeGrafter"/>
</dbReference>
<dbReference type="EMBL" id="CAMPGE010010417">
    <property type="protein sequence ID" value="CAI2369266.1"/>
    <property type="molecule type" value="Genomic_DNA"/>
</dbReference>
<keyword evidence="2" id="KW-0813">Transport</keyword>
<organism evidence="7 8">
    <name type="scientific">Euplotes crassus</name>
    <dbReference type="NCBI Taxonomy" id="5936"/>
    <lineage>
        <taxon>Eukaryota</taxon>
        <taxon>Sar</taxon>
        <taxon>Alveolata</taxon>
        <taxon>Ciliophora</taxon>
        <taxon>Intramacronucleata</taxon>
        <taxon>Spirotrichea</taxon>
        <taxon>Hypotrichia</taxon>
        <taxon>Euplotida</taxon>
        <taxon>Euplotidae</taxon>
        <taxon>Moneuplotes</taxon>
    </lineage>
</organism>
<evidence type="ECO:0000256" key="2">
    <source>
        <dbReference type="ARBA" id="ARBA00022448"/>
    </source>
</evidence>
<keyword evidence="4" id="KW-0175">Coiled coil</keyword>
<dbReference type="GO" id="GO:0006607">
    <property type="term" value="P:NLS-bearing protein import into nucleus"/>
    <property type="evidence" value="ECO:0007669"/>
    <property type="project" value="TreeGrafter"/>
</dbReference>
<dbReference type="GO" id="GO:0044613">
    <property type="term" value="C:nuclear pore central transport channel"/>
    <property type="evidence" value="ECO:0007669"/>
    <property type="project" value="TreeGrafter"/>
</dbReference>
<evidence type="ECO:0000256" key="5">
    <source>
        <dbReference type="SAM" id="MobiDB-lite"/>
    </source>
</evidence>
<feature type="compositionally biased region" description="Polar residues" evidence="5">
    <location>
        <begin position="36"/>
        <end position="55"/>
    </location>
</feature>
<feature type="coiled-coil region" evidence="4">
    <location>
        <begin position="281"/>
        <end position="308"/>
    </location>
</feature>
<gene>
    <name evidence="7" type="ORF">ECRASSUSDP1_LOCUS10564</name>
</gene>
<accession>A0AAD1XFD5</accession>
<dbReference type="InterPro" id="IPR024864">
    <property type="entry name" value="Nup54/Nup57/Nup44"/>
</dbReference>
<evidence type="ECO:0000313" key="7">
    <source>
        <dbReference type="EMBL" id="CAI2369266.1"/>
    </source>
</evidence>
<name>A0AAD1XFD5_EUPCR</name>
<protein>
    <recommendedName>
        <fullName evidence="6">Nucleoporin Nup54 alpha-helical domain-containing protein</fullName>
    </recommendedName>
</protein>
<dbReference type="GO" id="GO:0017056">
    <property type="term" value="F:structural constituent of nuclear pore"/>
    <property type="evidence" value="ECO:0007669"/>
    <property type="project" value="TreeGrafter"/>
</dbReference>
<proteinExistence type="predicted"/>
<dbReference type="PANTHER" id="PTHR13000:SF0">
    <property type="entry name" value="NUCLEOPORIN P54"/>
    <property type="match status" value="1"/>
</dbReference>
<evidence type="ECO:0000256" key="4">
    <source>
        <dbReference type="SAM" id="Coils"/>
    </source>
</evidence>
<feature type="domain" description="Nucleoporin Nup54 alpha-helical" evidence="6">
    <location>
        <begin position="217"/>
        <end position="354"/>
    </location>
</feature>
<keyword evidence="8" id="KW-1185">Reference proteome</keyword>
<feature type="compositionally biased region" description="Polar residues" evidence="5">
    <location>
        <begin position="14"/>
        <end position="29"/>
    </location>
</feature>